<name>A0A5B8SWK1_9GAMM</name>
<dbReference type="AlphaFoldDB" id="A0A5B8SWK1"/>
<evidence type="ECO:0008006" key="3">
    <source>
        <dbReference type="Google" id="ProtNLM"/>
    </source>
</evidence>
<reference evidence="1 2" key="1">
    <citation type="submission" date="2019-06" db="EMBL/GenBank/DDBJ databases">
        <title>Genome analyses of bacteria isolated from kimchi.</title>
        <authorList>
            <person name="Lee S."/>
            <person name="Ahn S."/>
            <person name="Roh S."/>
        </authorList>
    </citation>
    <scope>NUCLEOTIDE SEQUENCE [LARGE SCALE GENOMIC DNA]</scope>
    <source>
        <strain evidence="1 2">CBA4606</strain>
    </source>
</reference>
<dbReference type="Proteomes" id="UP000321272">
    <property type="component" value="Chromosome"/>
</dbReference>
<dbReference type="KEGG" id="paur:FGL86_03925"/>
<keyword evidence="2" id="KW-1185">Reference proteome</keyword>
<protein>
    <recommendedName>
        <fullName evidence="3">SDR family oxidoreductase</fullName>
    </recommendedName>
</protein>
<accession>A0A5B8SWK1</accession>
<gene>
    <name evidence="1" type="ORF">FGL86_03925</name>
</gene>
<organism evidence="1 2">
    <name type="scientific">Pistricoccus aurantiacus</name>
    <dbReference type="NCBI Taxonomy" id="1883414"/>
    <lineage>
        <taxon>Bacteria</taxon>
        <taxon>Pseudomonadati</taxon>
        <taxon>Pseudomonadota</taxon>
        <taxon>Gammaproteobacteria</taxon>
        <taxon>Oceanospirillales</taxon>
        <taxon>Halomonadaceae</taxon>
        <taxon>Pistricoccus</taxon>
    </lineage>
</organism>
<dbReference type="Gene3D" id="1.10.8.400">
    <property type="entry name" value="Enoyl acyl carrier protein reductase"/>
    <property type="match status" value="1"/>
</dbReference>
<evidence type="ECO:0000313" key="1">
    <source>
        <dbReference type="EMBL" id="QEA40811.1"/>
    </source>
</evidence>
<evidence type="ECO:0000313" key="2">
    <source>
        <dbReference type="Proteomes" id="UP000321272"/>
    </source>
</evidence>
<sequence>MAVGLASDYARNVTGNIAFVDAGHNVMA</sequence>
<proteinExistence type="predicted"/>
<dbReference type="EMBL" id="CP042382">
    <property type="protein sequence ID" value="QEA40811.1"/>
    <property type="molecule type" value="Genomic_DNA"/>
</dbReference>